<dbReference type="GO" id="GO:0005886">
    <property type="term" value="C:plasma membrane"/>
    <property type="evidence" value="ECO:0007669"/>
    <property type="project" value="TreeGrafter"/>
</dbReference>
<evidence type="ECO:0000259" key="3">
    <source>
        <dbReference type="SMART" id="SM00822"/>
    </source>
</evidence>
<reference evidence="4 5" key="1">
    <citation type="submission" date="2018-10" db="EMBL/GenBank/DDBJ databases">
        <title>Isolation, diversity and antifungal activity of actinobacteria from wheat.</title>
        <authorList>
            <person name="Han C."/>
        </authorList>
    </citation>
    <scope>NUCLEOTIDE SEQUENCE [LARGE SCALE GENOMIC DNA]</scope>
    <source>
        <strain evidence="4 5">NEAU-YY642</strain>
    </source>
</reference>
<name>A0A3M2LPV2_9ACTN</name>
<dbReference type="SUPFAM" id="SSF51735">
    <property type="entry name" value="NAD(P)-binding Rossmann-fold domains"/>
    <property type="match status" value="2"/>
</dbReference>
<evidence type="ECO:0000313" key="4">
    <source>
        <dbReference type="EMBL" id="RMI36878.1"/>
    </source>
</evidence>
<feature type="domain" description="Ketoreductase" evidence="3">
    <location>
        <begin position="223"/>
        <end position="445"/>
    </location>
</feature>
<accession>A0A3M2LPV2</accession>
<proteinExistence type="predicted"/>
<dbReference type="Gene3D" id="3.40.50.720">
    <property type="entry name" value="NAD(P)-binding Rossmann-like Domain"/>
    <property type="match status" value="1"/>
</dbReference>
<dbReference type="InterPro" id="IPR013968">
    <property type="entry name" value="PKS_KR"/>
</dbReference>
<dbReference type="Proteomes" id="UP000278673">
    <property type="component" value="Unassembled WGS sequence"/>
</dbReference>
<dbReference type="InterPro" id="IPR057326">
    <property type="entry name" value="KR_dom"/>
</dbReference>
<dbReference type="GO" id="GO:0005737">
    <property type="term" value="C:cytoplasm"/>
    <property type="evidence" value="ECO:0007669"/>
    <property type="project" value="TreeGrafter"/>
</dbReference>
<dbReference type="EMBL" id="RFFJ01000129">
    <property type="protein sequence ID" value="RMI36878.1"/>
    <property type="molecule type" value="Genomic_DNA"/>
</dbReference>
<keyword evidence="2" id="KW-0597">Phosphoprotein</keyword>
<dbReference type="RefSeq" id="WP_122185362.1">
    <property type="nucleotide sequence ID" value="NZ_RFFJ01000129.1"/>
</dbReference>
<dbReference type="SMART" id="SM00822">
    <property type="entry name" value="PKS_KR"/>
    <property type="match status" value="1"/>
</dbReference>
<dbReference type="Pfam" id="PF08659">
    <property type="entry name" value="KR"/>
    <property type="match status" value="1"/>
</dbReference>
<evidence type="ECO:0000256" key="1">
    <source>
        <dbReference type="ARBA" id="ARBA00022450"/>
    </source>
</evidence>
<dbReference type="GO" id="GO:0071770">
    <property type="term" value="P:DIM/DIP cell wall layer assembly"/>
    <property type="evidence" value="ECO:0007669"/>
    <property type="project" value="TreeGrafter"/>
</dbReference>
<dbReference type="GO" id="GO:0006633">
    <property type="term" value="P:fatty acid biosynthetic process"/>
    <property type="evidence" value="ECO:0007669"/>
    <property type="project" value="TreeGrafter"/>
</dbReference>
<keyword evidence="5" id="KW-1185">Reference proteome</keyword>
<dbReference type="InterPro" id="IPR050091">
    <property type="entry name" value="PKS_NRPS_Biosynth_Enz"/>
</dbReference>
<dbReference type="PANTHER" id="PTHR43775:SF37">
    <property type="entry name" value="SI:DKEY-61P9.11"/>
    <property type="match status" value="1"/>
</dbReference>
<comment type="caution">
    <text evidence="4">The sequence shown here is derived from an EMBL/GenBank/DDBJ whole genome shotgun (WGS) entry which is preliminary data.</text>
</comment>
<feature type="non-terminal residue" evidence="4">
    <location>
        <position position="711"/>
    </location>
</feature>
<organism evidence="4 5">
    <name type="scientific">Streptomyces triticirhizae</name>
    <dbReference type="NCBI Taxonomy" id="2483353"/>
    <lineage>
        <taxon>Bacteria</taxon>
        <taxon>Bacillati</taxon>
        <taxon>Actinomycetota</taxon>
        <taxon>Actinomycetes</taxon>
        <taxon>Kitasatosporales</taxon>
        <taxon>Streptomycetaceae</taxon>
        <taxon>Streptomyces</taxon>
    </lineage>
</organism>
<sequence>MAEATPGAGEAPILRHLLGLAPLPPVPTPPADALAGRRVLVLGGDARFRGSVRAAVAEHGGRPVDWDENVGAPAEPGPVDAVIDGGMAPNTPVAPGSWHAALTRTVTALRGVYADWARETDARRLHYLAVTWMGGSMGLRPAADAQPLGGLWAGLAKTLPREFPACDIRVLDLDPTLAPGPPAVAELLGGRLLEVGHTAEGRVALLAHATEIDGKPIDLGPDDTLLMTGGARGIGFEFALHAALRTGCRVLVSGRATLPDDRPAWLTASDAEFAALERRAWAERDPAEPLPAVRRRIGRMAQLREIAANLERASAAGAEIAYHPCEVTEPAQVRELVERAGPGLTVVVHNAGIDLPTRLPGKTVEQVRRVVGVKVDGFLHLVAALGERPLKMLCAVGSLTGRYGGMTGQIDYAAANEGLARLALRAGHQLPYPVKCLAWPTWDGVGLITNLDAAARYMTPISVADGVDAWLTEITRDGDGEICFMGEIGLVAPQHLRGIAVPSDWRGRTAMLSRRFFLGEVVTYAPTATVVTEHRIDPAWATCLAEVTVHGAPALPLSLALEYLRDGAGWLVPGGEPAAPVALLDIAVRPSALRLNGEALHLVREARLGPEPTRDPAFPGVPPRTARVRLLADGEPAAEATVLLATEAGGPAGAADGRPRAGGAAWAAPADTGGSAAAYAWLGRLLAVGAWEAVAEGGWRAEVTPVRASEW</sequence>
<evidence type="ECO:0000256" key="2">
    <source>
        <dbReference type="ARBA" id="ARBA00022553"/>
    </source>
</evidence>
<evidence type="ECO:0000313" key="5">
    <source>
        <dbReference type="Proteomes" id="UP000278673"/>
    </source>
</evidence>
<protein>
    <submittedName>
        <fullName evidence="4">SDR family NAD(P)-dependent oxidoreductase</fullName>
    </submittedName>
</protein>
<gene>
    <name evidence="4" type="ORF">EBN88_20430</name>
</gene>
<dbReference type="InterPro" id="IPR036291">
    <property type="entry name" value="NAD(P)-bd_dom_sf"/>
</dbReference>
<dbReference type="GO" id="GO:0004312">
    <property type="term" value="F:fatty acid synthase activity"/>
    <property type="evidence" value="ECO:0007669"/>
    <property type="project" value="TreeGrafter"/>
</dbReference>
<dbReference type="AlphaFoldDB" id="A0A3M2LPV2"/>
<dbReference type="PANTHER" id="PTHR43775">
    <property type="entry name" value="FATTY ACID SYNTHASE"/>
    <property type="match status" value="1"/>
</dbReference>
<keyword evidence="1" id="KW-0596">Phosphopantetheine</keyword>